<name>A0A645AXF0_9ZZZZ</name>
<dbReference type="InterPro" id="IPR025529">
    <property type="entry name" value="DUF4416"/>
</dbReference>
<accession>A0A645AXF0</accession>
<proteinExistence type="predicted"/>
<dbReference type="EMBL" id="VSSQ01015338">
    <property type="protein sequence ID" value="MPM55583.1"/>
    <property type="molecule type" value="Genomic_DNA"/>
</dbReference>
<dbReference type="AlphaFoldDB" id="A0A645AXF0"/>
<gene>
    <name evidence="1" type="ORF">SDC9_102380</name>
</gene>
<organism evidence="1">
    <name type="scientific">bioreactor metagenome</name>
    <dbReference type="NCBI Taxonomy" id="1076179"/>
    <lineage>
        <taxon>unclassified sequences</taxon>
        <taxon>metagenomes</taxon>
        <taxon>ecological metagenomes</taxon>
    </lineage>
</organism>
<evidence type="ECO:0000313" key="1">
    <source>
        <dbReference type="EMBL" id="MPM55583.1"/>
    </source>
</evidence>
<comment type="caution">
    <text evidence="1">The sequence shown here is derived from an EMBL/GenBank/DDBJ whole genome shotgun (WGS) entry which is preliminary data.</text>
</comment>
<sequence>MGTERSFTPSLLVMGLLITDLSLLSSLTGKLVGEFGPVMAVSEPRRFVFTDYYDQEMGAKPWRLYLCFERLVDPATLADIKKWTNALEKEWEREGRRTCNLDPGLLSLSSLILATTKSRSHRIPLRDGIHAEVTLMYQAGAFSLLPWTYQDYRSEEVQAMLKAWREVYHKQLKQAGYLHLF</sequence>
<reference evidence="1" key="1">
    <citation type="submission" date="2019-08" db="EMBL/GenBank/DDBJ databases">
        <authorList>
            <person name="Kucharzyk K."/>
            <person name="Murdoch R.W."/>
            <person name="Higgins S."/>
            <person name="Loffler F."/>
        </authorList>
    </citation>
    <scope>NUCLEOTIDE SEQUENCE</scope>
</reference>
<protein>
    <recommendedName>
        <fullName evidence="2">DUF4416 domain-containing protein</fullName>
    </recommendedName>
</protein>
<evidence type="ECO:0008006" key="2">
    <source>
        <dbReference type="Google" id="ProtNLM"/>
    </source>
</evidence>
<dbReference type="Pfam" id="PF14385">
    <property type="entry name" value="DUF4416"/>
    <property type="match status" value="1"/>
</dbReference>